<evidence type="ECO:0000259" key="3">
    <source>
        <dbReference type="Pfam" id="PF19278"/>
    </source>
</evidence>
<dbReference type="GO" id="GO:0006749">
    <property type="term" value="P:glutathione metabolic process"/>
    <property type="evidence" value="ECO:0007669"/>
    <property type="project" value="TreeGrafter"/>
</dbReference>
<dbReference type="Pfam" id="PF19278">
    <property type="entry name" value="Hydant_A_C"/>
    <property type="match status" value="1"/>
</dbReference>
<dbReference type="InterPro" id="IPR045079">
    <property type="entry name" value="Oxoprolinase-like"/>
</dbReference>
<dbReference type="EMBL" id="WSES01000005">
    <property type="protein sequence ID" value="MVW61558.1"/>
    <property type="molecule type" value="Genomic_DNA"/>
</dbReference>
<dbReference type="RefSeq" id="WP_056123480.1">
    <property type="nucleotide sequence ID" value="NZ_WSES01000005.1"/>
</dbReference>
<evidence type="ECO:0000313" key="4">
    <source>
        <dbReference type="EMBL" id="MVW61558.1"/>
    </source>
</evidence>
<dbReference type="Pfam" id="PF05378">
    <property type="entry name" value="Hydant_A_N"/>
    <property type="match status" value="1"/>
</dbReference>
<dbReference type="Proteomes" id="UP000443353">
    <property type="component" value="Unassembled WGS sequence"/>
</dbReference>
<evidence type="ECO:0000259" key="1">
    <source>
        <dbReference type="Pfam" id="PF01968"/>
    </source>
</evidence>
<dbReference type="SUPFAM" id="SSF53067">
    <property type="entry name" value="Actin-like ATPase domain"/>
    <property type="match status" value="1"/>
</dbReference>
<comment type="caution">
    <text evidence="4">The sequence shown here is derived from an EMBL/GenBank/DDBJ whole genome shotgun (WGS) entry which is preliminary data.</text>
</comment>
<protein>
    <submittedName>
        <fullName evidence="4">Hydantoinase/oxoprolinase family protein</fullName>
    </submittedName>
</protein>
<dbReference type="AlphaFoldDB" id="A0A7X3G105"/>
<organism evidence="4 5">
    <name type="scientific">Massilia cellulosiltytica</name>
    <dbReference type="NCBI Taxonomy" id="2683234"/>
    <lineage>
        <taxon>Bacteria</taxon>
        <taxon>Pseudomonadati</taxon>
        <taxon>Pseudomonadota</taxon>
        <taxon>Betaproteobacteria</taxon>
        <taxon>Burkholderiales</taxon>
        <taxon>Oxalobacteraceae</taxon>
        <taxon>Telluria group</taxon>
        <taxon>Massilia</taxon>
    </lineage>
</organism>
<dbReference type="InterPro" id="IPR008040">
    <property type="entry name" value="Hydant_A_N"/>
</dbReference>
<keyword evidence="5" id="KW-1185">Reference proteome</keyword>
<feature type="domain" description="Hydantoinase/oxoprolinase N-terminal" evidence="2">
    <location>
        <begin position="11"/>
        <end position="185"/>
    </location>
</feature>
<dbReference type="InterPro" id="IPR049517">
    <property type="entry name" value="ACX-like_C"/>
</dbReference>
<dbReference type="Pfam" id="PF01968">
    <property type="entry name" value="Hydantoinase_A"/>
    <property type="match status" value="1"/>
</dbReference>
<proteinExistence type="predicted"/>
<reference evidence="4 5" key="1">
    <citation type="submission" date="2019-12" db="EMBL/GenBank/DDBJ databases">
        <authorList>
            <person name="Li C."/>
            <person name="Zhao J."/>
        </authorList>
    </citation>
    <scope>NUCLEOTIDE SEQUENCE [LARGE SCALE GENOMIC DNA]</scope>
    <source>
        <strain evidence="4 5">NEAU-DD11</strain>
    </source>
</reference>
<gene>
    <name evidence="4" type="ORF">GPY61_16630</name>
</gene>
<dbReference type="PANTHER" id="PTHR11365">
    <property type="entry name" value="5-OXOPROLINASE RELATED"/>
    <property type="match status" value="1"/>
</dbReference>
<feature type="domain" description="Hydantoinase A/oxoprolinase" evidence="1">
    <location>
        <begin position="206"/>
        <end position="497"/>
    </location>
</feature>
<name>A0A7X3G105_9BURK</name>
<dbReference type="InterPro" id="IPR002821">
    <property type="entry name" value="Hydantoinase_A"/>
</dbReference>
<accession>A0A7X3G105</accession>
<dbReference type="InterPro" id="IPR043129">
    <property type="entry name" value="ATPase_NBD"/>
</dbReference>
<sequence length="695" mass="74882">MTTENTAGHLRIAVDIGGTFTDLAILNEKTGELSFGKALSTHGQLVNGIQNTLDSAGAHVEDGGLFLHGSTIAINTLLERNGAKTALLITQGFRDIYEIGRVNRPDAYNLFFSKHEPLIRRSLRFEVPERLLADGTVYRPLDEDAVRALARQLKDEGVDAVAVLLLHSYRNPAHEIRVRDIVREEIPGVFVTASHELSQEYREFERVSTVAANAYVGPRVSAYLGELEEHLDQQGFPGDFYAVQSTGGLFPLDHARRECVRMLESGPAAGVIGAQAICAQLGLGDAIAFDMGGTTAKAGVINDGKPLTSSSALIGGYEKALPIQIPMIDIFEVGTGGGSIARLEVGNALRVGPQSAGSIPGPVCYQRGGTEPTVTDANLLLGRLDEHNFLGGEMLLDKDRAYRAMQTKIGDPLDIDPVRAADGILRIAVTSMSHAVKAVTTERGLDAGSFTMVVYGGAGPLHASAIARELGIRKVLIPFAPGYFSAYGMLFSDLRYDYVRSVFRKLDDVSFEEIEAIYAGMEAEGRAALAQSAVAPESIVIERAADMRYVGQEHAVAVDLPTEFFERQDRGAIKQRFDAVHNVRYGTSAPGEPADLVSLRVTVLGVMRKPPRHAVEEGSAVPPDEALRARKDVYFRSAAGFVATPVYKRHLLRSGNRITGPALVEEHASTTVVQPGDEVLVDAFGNLQISIGSEL</sequence>
<dbReference type="GO" id="GO:0017168">
    <property type="term" value="F:5-oxoprolinase (ATP-hydrolyzing) activity"/>
    <property type="evidence" value="ECO:0007669"/>
    <property type="project" value="TreeGrafter"/>
</dbReference>
<dbReference type="GO" id="GO:0005829">
    <property type="term" value="C:cytosol"/>
    <property type="evidence" value="ECO:0007669"/>
    <property type="project" value="TreeGrafter"/>
</dbReference>
<dbReference type="PANTHER" id="PTHR11365:SF23">
    <property type="entry name" value="HYPOTHETICAL 5-OXOPROLINASE (EUROFUNG)-RELATED"/>
    <property type="match status" value="1"/>
</dbReference>
<feature type="domain" description="Acetophenone carboxylase-like C-terminal" evidence="3">
    <location>
        <begin position="512"/>
        <end position="684"/>
    </location>
</feature>
<evidence type="ECO:0000313" key="5">
    <source>
        <dbReference type="Proteomes" id="UP000443353"/>
    </source>
</evidence>
<evidence type="ECO:0000259" key="2">
    <source>
        <dbReference type="Pfam" id="PF05378"/>
    </source>
</evidence>